<feature type="region of interest" description="Disordered" evidence="1">
    <location>
        <begin position="285"/>
        <end position="321"/>
    </location>
</feature>
<gene>
    <name evidence="2" type="ORF">HETIRDRAFT_426265</name>
</gene>
<dbReference type="AlphaFoldDB" id="W4KAB3"/>
<protein>
    <submittedName>
        <fullName evidence="2">Uncharacterized protein</fullName>
    </submittedName>
</protein>
<reference evidence="2 3" key="1">
    <citation type="journal article" date="2012" name="New Phytol.">
        <title>Insight into trade-off between wood decay and parasitism from the genome of a fungal forest pathogen.</title>
        <authorList>
            <person name="Olson A."/>
            <person name="Aerts A."/>
            <person name="Asiegbu F."/>
            <person name="Belbahri L."/>
            <person name="Bouzid O."/>
            <person name="Broberg A."/>
            <person name="Canback B."/>
            <person name="Coutinho P.M."/>
            <person name="Cullen D."/>
            <person name="Dalman K."/>
            <person name="Deflorio G."/>
            <person name="van Diepen L.T."/>
            <person name="Dunand C."/>
            <person name="Duplessis S."/>
            <person name="Durling M."/>
            <person name="Gonthier P."/>
            <person name="Grimwood J."/>
            <person name="Fossdal C.G."/>
            <person name="Hansson D."/>
            <person name="Henrissat B."/>
            <person name="Hietala A."/>
            <person name="Himmelstrand K."/>
            <person name="Hoffmeister D."/>
            <person name="Hogberg N."/>
            <person name="James T.Y."/>
            <person name="Karlsson M."/>
            <person name="Kohler A."/>
            <person name="Kues U."/>
            <person name="Lee Y.H."/>
            <person name="Lin Y.C."/>
            <person name="Lind M."/>
            <person name="Lindquist E."/>
            <person name="Lombard V."/>
            <person name="Lucas S."/>
            <person name="Lunden K."/>
            <person name="Morin E."/>
            <person name="Murat C."/>
            <person name="Park J."/>
            <person name="Raffaello T."/>
            <person name="Rouze P."/>
            <person name="Salamov A."/>
            <person name="Schmutz J."/>
            <person name="Solheim H."/>
            <person name="Stahlberg J."/>
            <person name="Velez H."/>
            <person name="de Vries R.P."/>
            <person name="Wiebenga A."/>
            <person name="Woodward S."/>
            <person name="Yakovlev I."/>
            <person name="Garbelotto M."/>
            <person name="Martin F."/>
            <person name="Grigoriev I.V."/>
            <person name="Stenlid J."/>
        </authorList>
    </citation>
    <scope>NUCLEOTIDE SEQUENCE [LARGE SCALE GENOMIC DNA]</scope>
    <source>
        <strain evidence="2 3">TC 32-1</strain>
    </source>
</reference>
<sequence>MTLNYCPLKNEDWIVRGHFCNGNGIDVRNDGKLRASEMMDRAWWKSRLSPRVRNNAKLLVPSSIGIVHGDLDKILRVRDDVKLVPLDLGVVIDVQSPGHQCVRNDGKLFAPHQIGVVVVDQDHGHQPSEKTLNYSSLLVQGSSVDIILDENVSTTSEMTGPMHTTDGNSGVQKHLSPQIFHVDDEEAVVLMSIRASEQADLEKESDSSLLLTAPFKSNSLHILASNPIRILTGDEPTVWGQYCLGFMAATSPEMSSPYGSNTAWDVKMVVWGTINLLVRGRHPLNAKRNNTNHEDNDYPGNTEVWPSEKEEEEPDDTNWNPHARVSIHPHTTRIHTPFLTPVRRPTGLTSWLENPGKITTTEG</sequence>
<dbReference type="GeneID" id="20674099"/>
<keyword evidence="3" id="KW-1185">Reference proteome</keyword>
<dbReference type="InParanoid" id="W4KAB3"/>
<dbReference type="HOGENOM" id="CLU_763031_0_0_1"/>
<proteinExistence type="predicted"/>
<organism evidence="2 3">
    <name type="scientific">Heterobasidion irregulare (strain TC 32-1)</name>
    <dbReference type="NCBI Taxonomy" id="747525"/>
    <lineage>
        <taxon>Eukaryota</taxon>
        <taxon>Fungi</taxon>
        <taxon>Dikarya</taxon>
        <taxon>Basidiomycota</taxon>
        <taxon>Agaricomycotina</taxon>
        <taxon>Agaricomycetes</taxon>
        <taxon>Russulales</taxon>
        <taxon>Bondarzewiaceae</taxon>
        <taxon>Heterobasidion</taxon>
        <taxon>Heterobasidion annosum species complex</taxon>
    </lineage>
</organism>
<dbReference type="Proteomes" id="UP000030671">
    <property type="component" value="Unassembled WGS sequence"/>
</dbReference>
<evidence type="ECO:0000256" key="1">
    <source>
        <dbReference type="SAM" id="MobiDB-lite"/>
    </source>
</evidence>
<evidence type="ECO:0000313" key="3">
    <source>
        <dbReference type="Proteomes" id="UP000030671"/>
    </source>
</evidence>
<accession>W4KAB3</accession>
<dbReference type="KEGG" id="hir:HETIRDRAFT_426265"/>
<evidence type="ECO:0000313" key="2">
    <source>
        <dbReference type="EMBL" id="ETW82689.1"/>
    </source>
</evidence>
<dbReference type="EMBL" id="KI925457">
    <property type="protein sequence ID" value="ETW82689.1"/>
    <property type="molecule type" value="Genomic_DNA"/>
</dbReference>
<dbReference type="RefSeq" id="XP_009545024.1">
    <property type="nucleotide sequence ID" value="XM_009546729.1"/>
</dbReference>
<name>W4KAB3_HETIT</name>